<evidence type="ECO:0000313" key="8">
    <source>
        <dbReference type="Proteomes" id="UP000664815"/>
    </source>
</evidence>
<dbReference type="SUPFAM" id="SSF56112">
    <property type="entry name" value="Protein kinase-like (PK-like)"/>
    <property type="match status" value="1"/>
</dbReference>
<dbReference type="PANTHER" id="PTHR43289">
    <property type="entry name" value="MITOGEN-ACTIVATED PROTEIN KINASE KINASE KINASE 20-RELATED"/>
    <property type="match status" value="1"/>
</dbReference>
<evidence type="ECO:0000313" key="7">
    <source>
        <dbReference type="EMBL" id="MBN8798352.1"/>
    </source>
</evidence>
<accession>A0A9D8KYQ1</accession>
<dbReference type="InterPro" id="IPR011009">
    <property type="entry name" value="Kinase-like_dom_sf"/>
</dbReference>
<keyword evidence="3 7" id="KW-0418">Kinase</keyword>
<feature type="non-terminal residue" evidence="7">
    <location>
        <position position="724"/>
    </location>
</feature>
<dbReference type="InterPro" id="IPR011990">
    <property type="entry name" value="TPR-like_helical_dom_sf"/>
</dbReference>
<dbReference type="PROSITE" id="PS50011">
    <property type="entry name" value="PROTEIN_KINASE_DOM"/>
    <property type="match status" value="1"/>
</dbReference>
<dbReference type="CDD" id="cd14014">
    <property type="entry name" value="STKc_PknB_like"/>
    <property type="match status" value="1"/>
</dbReference>
<dbReference type="PROSITE" id="PS00107">
    <property type="entry name" value="PROTEIN_KINASE_ATP"/>
    <property type="match status" value="1"/>
</dbReference>
<dbReference type="PROSITE" id="PS00108">
    <property type="entry name" value="PROTEIN_KINASE_ST"/>
    <property type="match status" value="1"/>
</dbReference>
<dbReference type="Gene3D" id="3.30.200.20">
    <property type="entry name" value="Phosphorylase Kinase, domain 1"/>
    <property type="match status" value="1"/>
</dbReference>
<dbReference type="PANTHER" id="PTHR43289:SF34">
    <property type="entry name" value="SERINE_THREONINE-PROTEIN KINASE YBDM-RELATED"/>
    <property type="match status" value="1"/>
</dbReference>
<evidence type="ECO:0000256" key="4">
    <source>
        <dbReference type="ARBA" id="ARBA00022840"/>
    </source>
</evidence>
<dbReference type="SMART" id="SM00220">
    <property type="entry name" value="S_TKc"/>
    <property type="match status" value="1"/>
</dbReference>
<dbReference type="AlphaFoldDB" id="A0A9D8KYQ1"/>
<gene>
    <name evidence="7" type="ORF">J0H45_03185</name>
</gene>
<dbReference type="InterPro" id="IPR008271">
    <property type="entry name" value="Ser/Thr_kinase_AS"/>
</dbReference>
<evidence type="ECO:0000256" key="2">
    <source>
        <dbReference type="ARBA" id="ARBA00022741"/>
    </source>
</evidence>
<evidence type="ECO:0000256" key="3">
    <source>
        <dbReference type="ARBA" id="ARBA00022777"/>
    </source>
</evidence>
<dbReference type="InterPro" id="IPR000719">
    <property type="entry name" value="Prot_kinase_dom"/>
</dbReference>
<organism evidence="7 8">
    <name type="scientific">Stenotrophomonas nitritireducens</name>
    <dbReference type="NCBI Taxonomy" id="83617"/>
    <lineage>
        <taxon>Bacteria</taxon>
        <taxon>Pseudomonadati</taxon>
        <taxon>Pseudomonadota</taxon>
        <taxon>Gammaproteobacteria</taxon>
        <taxon>Lysobacterales</taxon>
        <taxon>Lysobacteraceae</taxon>
        <taxon>Stenotrophomonas</taxon>
    </lineage>
</organism>
<keyword evidence="2 5" id="KW-0547">Nucleotide-binding</keyword>
<protein>
    <submittedName>
        <fullName evidence="7">Serine/threonine protein kinase</fullName>
    </submittedName>
</protein>
<dbReference type="GO" id="GO:0004674">
    <property type="term" value="F:protein serine/threonine kinase activity"/>
    <property type="evidence" value="ECO:0007669"/>
    <property type="project" value="UniProtKB-KW"/>
</dbReference>
<keyword evidence="1" id="KW-0808">Transferase</keyword>
<feature type="binding site" evidence="5">
    <location>
        <position position="65"/>
    </location>
    <ligand>
        <name>ATP</name>
        <dbReference type="ChEBI" id="CHEBI:30616"/>
    </ligand>
</feature>
<reference evidence="7" key="1">
    <citation type="submission" date="2021-02" db="EMBL/GenBank/DDBJ databases">
        <title>Thiocyanate and organic carbon inputs drive convergent selection for specific autotrophic Afipia and Thiobacillus strains within complex microbiomes.</title>
        <authorList>
            <person name="Huddy R.J."/>
            <person name="Sachdeva R."/>
            <person name="Kadzinga F."/>
            <person name="Kantor R.S."/>
            <person name="Harrison S.T.L."/>
            <person name="Banfield J.F."/>
        </authorList>
    </citation>
    <scope>NUCLEOTIDE SEQUENCE</scope>
    <source>
        <strain evidence="7">SCN18_10_11_15_R1_P_69_7</strain>
    </source>
</reference>
<keyword evidence="7" id="KW-0723">Serine/threonine-protein kinase</keyword>
<evidence type="ECO:0000259" key="6">
    <source>
        <dbReference type="PROSITE" id="PS50011"/>
    </source>
</evidence>
<dbReference type="GO" id="GO:0005524">
    <property type="term" value="F:ATP binding"/>
    <property type="evidence" value="ECO:0007669"/>
    <property type="project" value="UniProtKB-UniRule"/>
</dbReference>
<evidence type="ECO:0000256" key="1">
    <source>
        <dbReference type="ARBA" id="ARBA00022679"/>
    </source>
</evidence>
<feature type="domain" description="Protein kinase" evidence="6">
    <location>
        <begin position="34"/>
        <end position="312"/>
    </location>
</feature>
<feature type="non-terminal residue" evidence="7">
    <location>
        <position position="1"/>
    </location>
</feature>
<dbReference type="SUPFAM" id="SSF48452">
    <property type="entry name" value="TPR-like"/>
    <property type="match status" value="2"/>
</dbReference>
<dbReference type="Gene3D" id="1.10.510.10">
    <property type="entry name" value="Transferase(Phosphotransferase) domain 1"/>
    <property type="match status" value="1"/>
</dbReference>
<dbReference type="InterPro" id="IPR017441">
    <property type="entry name" value="Protein_kinase_ATP_BS"/>
</dbReference>
<proteinExistence type="predicted"/>
<evidence type="ECO:0000256" key="5">
    <source>
        <dbReference type="PROSITE-ProRule" id="PRU10141"/>
    </source>
</evidence>
<keyword evidence="4 5" id="KW-0067">ATP-binding</keyword>
<dbReference type="Gene3D" id="1.25.40.10">
    <property type="entry name" value="Tetratricopeptide repeat domain"/>
    <property type="match status" value="2"/>
</dbReference>
<dbReference type="Proteomes" id="UP000664815">
    <property type="component" value="Unassembled WGS sequence"/>
</dbReference>
<dbReference type="EMBL" id="JAFKMG010000320">
    <property type="protein sequence ID" value="MBN8798352.1"/>
    <property type="molecule type" value="Genomic_DNA"/>
</dbReference>
<dbReference type="Pfam" id="PF00069">
    <property type="entry name" value="Pkinase"/>
    <property type="match status" value="1"/>
</dbReference>
<sequence length="724" mass="79026">ADDTALDAIPRVVTAAAEALEADLHIHPTAPGRYRLVKRLGEGGMGVVWLAEREAGGARQRVALKRLHAGAVSLHARFAEEQRILASLNHSNIAQLVDAGVDAEGEPFLAMEYVEGQRIDRWCDARALDLRARLGLFLKVCAAVSYAHERLVIHRDLKPANVLVDARGEPKLLDFGIARLLDADAMLATATQAMTPAYASPEQIDGKPLGTACDVWSLGVVLYELLAGVRPFAHLDTDHARASAILSGVITPPSQHRRRSGKDDDEHVAAPRAKGLHIPADIDAIVLKALRREPAQRYASVSELAADVEHFLGARPVLARRGQWSYRAQRFVQRNRWPLAVGTSLLAVVSAFTWRTVLAEREARLQAEVADRTTEFLVSAFSLSDPTQAERHDFSARDVLDRGRKQVNEELADQPRVRARLLEALGNAYSGINEGDVGAPLLEEAAQLHLRPTVNDPLAAARSLRAKAASIHSVIGSSEEAEDAARRAFDLVRRHGKGDDLLLADAYETLAQAAGELDAAQQALALREAGQADPTAIARSLRGLCRLHSGGGDHAQALNDCERARRMLADASAAHTRDYLALLQQIQTTLEYLGGDYDRAWAVSRERIALTRELFGEDSSTLAKLRVSLSMPLAEQGRFDEADAALAKGVPVLLRLHGAHSFQYAQAVFHTGWLSFQRGQFETAVVQLRQARDLYETLVEGRDKNRLLVLRTTLAQALIEAGHA</sequence>
<comment type="caution">
    <text evidence="7">The sequence shown here is derived from an EMBL/GenBank/DDBJ whole genome shotgun (WGS) entry which is preliminary data.</text>
</comment>
<name>A0A9D8KYQ1_9GAMM</name>